<proteinExistence type="predicted"/>
<dbReference type="OrthoDB" id="5859289at2759"/>
<evidence type="ECO:0000313" key="4">
    <source>
        <dbReference type="WBParaSite" id="DME_0000704301-mRNA-1"/>
    </source>
</evidence>
<dbReference type="STRING" id="318479.A0A0N4UHK8"/>
<accession>A0A0N4UHK8</accession>
<gene>
    <name evidence="1" type="ORF">DME_LOCUS1595</name>
</gene>
<evidence type="ECO:0000313" key="3">
    <source>
        <dbReference type="Proteomes" id="UP000274756"/>
    </source>
</evidence>
<name>A0A0N4UHK8_DRAME</name>
<evidence type="ECO:0000313" key="1">
    <source>
        <dbReference type="EMBL" id="VDN51622.1"/>
    </source>
</evidence>
<reference evidence="4" key="1">
    <citation type="submission" date="2017-02" db="UniProtKB">
        <authorList>
            <consortium name="WormBaseParasite"/>
        </authorList>
    </citation>
    <scope>IDENTIFICATION</scope>
</reference>
<dbReference type="Proteomes" id="UP000274756">
    <property type="component" value="Unassembled WGS sequence"/>
</dbReference>
<protein>
    <submittedName>
        <fullName evidence="4">DUF4704 domain-containing protein</fullName>
    </submittedName>
</protein>
<sequence length="487" mass="53812">MALEVLHKIVVQPDLLASFCKNYDERPNSNKIIQTIGYKLSACMQLCLLYPDVNDAKKDDGQFESNCQAAESSGFVCKGFWIPLYQNISRKKLDSLEKHEAMNLPEGYTLSLAYACITDFCQSIYQIDESMDVCKSIFELSYSSLLAALSILLDASIDESVTDHILHSFSIIVSLACRLGHVVGRDAAIFVLCKAGLPYNYFIRVFGNTGGLNSLSGLVDTICTVDASSLKNVGDNEGDSSVGPLNHIVAVGTPCPTPFLPGNFFGQSVVVTAKNIQVFRVLINCLQENGLYMGDCWHLTLASLQHLIWILGMKPCLLEGFRTDGDGIDSSSLISGQHNSNMLTTTVMTEVPIMTAMLNKLFDSTVLLDDVALHHVIAALCKLSNEAMQVLVSQSGSREPSFFPIAKLRQTALVNLSRIEIFWKPVTAHLIEISGHPYSKLREWGAEALMTLIRSAMKANINGDDVVSFFNFILFILYKYNYLFDFI</sequence>
<dbReference type="EMBL" id="UYYG01000025">
    <property type="protein sequence ID" value="VDN51622.1"/>
    <property type="molecule type" value="Genomic_DNA"/>
</dbReference>
<dbReference type="AlphaFoldDB" id="A0A0N4UHK8"/>
<evidence type="ECO:0000313" key="2">
    <source>
        <dbReference type="Proteomes" id="UP000038040"/>
    </source>
</evidence>
<dbReference type="Proteomes" id="UP000038040">
    <property type="component" value="Unplaced"/>
</dbReference>
<keyword evidence="3" id="KW-1185">Reference proteome</keyword>
<reference evidence="1 3" key="2">
    <citation type="submission" date="2018-11" db="EMBL/GenBank/DDBJ databases">
        <authorList>
            <consortium name="Pathogen Informatics"/>
        </authorList>
    </citation>
    <scope>NUCLEOTIDE SEQUENCE [LARGE SCALE GENOMIC DNA]</scope>
</reference>
<dbReference type="WBParaSite" id="DME_0000704301-mRNA-1">
    <property type="protein sequence ID" value="DME_0000704301-mRNA-1"/>
    <property type="gene ID" value="DME_0000704301"/>
</dbReference>
<organism evidence="2 4">
    <name type="scientific">Dracunculus medinensis</name>
    <name type="common">Guinea worm</name>
    <dbReference type="NCBI Taxonomy" id="318479"/>
    <lineage>
        <taxon>Eukaryota</taxon>
        <taxon>Metazoa</taxon>
        <taxon>Ecdysozoa</taxon>
        <taxon>Nematoda</taxon>
        <taxon>Chromadorea</taxon>
        <taxon>Rhabditida</taxon>
        <taxon>Spirurina</taxon>
        <taxon>Dracunculoidea</taxon>
        <taxon>Dracunculidae</taxon>
        <taxon>Dracunculus</taxon>
    </lineage>
</organism>